<comment type="caution">
    <text evidence="2">The sequence shown here is derived from an EMBL/GenBank/DDBJ whole genome shotgun (WGS) entry which is preliminary data.</text>
</comment>
<dbReference type="Proteomes" id="UP000540506">
    <property type="component" value="Unassembled WGS sequence"/>
</dbReference>
<feature type="domain" description="SnoaL-like" evidence="1">
    <location>
        <begin position="17"/>
        <end position="120"/>
    </location>
</feature>
<name>A0A7W7QWG1_KITKI</name>
<dbReference type="Pfam" id="PF12680">
    <property type="entry name" value="SnoaL_2"/>
    <property type="match status" value="1"/>
</dbReference>
<dbReference type="AlphaFoldDB" id="A0A7W7QWG1"/>
<sequence length="130" mass="14350">MATIPADRTDPDVALVLACYEAYARGDIDAAVAALHPDVEWIEPEEFPGGGRRTGPAAVAQYLRDSHALWRELTSEPTPYRRGEEIVIVHRIHGRLADGTPHEMTAADVFTLRHGRVVRMHAYADPADVL</sequence>
<protein>
    <submittedName>
        <fullName evidence="2">Ketosteroid isomerase-like protein</fullName>
    </submittedName>
</protein>
<accession>A0A7W7QWG1</accession>
<evidence type="ECO:0000313" key="2">
    <source>
        <dbReference type="EMBL" id="MBB4921022.1"/>
    </source>
</evidence>
<dbReference type="RefSeq" id="WP_184933418.1">
    <property type="nucleotide sequence ID" value="NZ_JACHJV010000001.1"/>
</dbReference>
<dbReference type="PANTHER" id="PTHR41252:SF1">
    <property type="entry name" value="BLR2505 PROTEIN"/>
    <property type="match status" value="1"/>
</dbReference>
<gene>
    <name evidence="2" type="ORF">FHR34_000015</name>
</gene>
<evidence type="ECO:0000313" key="3">
    <source>
        <dbReference type="Proteomes" id="UP000540506"/>
    </source>
</evidence>
<proteinExistence type="predicted"/>
<keyword evidence="2" id="KW-0413">Isomerase</keyword>
<evidence type="ECO:0000259" key="1">
    <source>
        <dbReference type="Pfam" id="PF12680"/>
    </source>
</evidence>
<organism evidence="2 3">
    <name type="scientific">Kitasatospora kifunensis</name>
    <name type="common">Streptomyces kifunensis</name>
    <dbReference type="NCBI Taxonomy" id="58351"/>
    <lineage>
        <taxon>Bacteria</taxon>
        <taxon>Bacillati</taxon>
        <taxon>Actinomycetota</taxon>
        <taxon>Actinomycetes</taxon>
        <taxon>Kitasatosporales</taxon>
        <taxon>Streptomycetaceae</taxon>
        <taxon>Kitasatospora</taxon>
    </lineage>
</organism>
<dbReference type="InterPro" id="IPR032710">
    <property type="entry name" value="NTF2-like_dom_sf"/>
</dbReference>
<dbReference type="PANTHER" id="PTHR41252">
    <property type="entry name" value="BLR2505 PROTEIN"/>
    <property type="match status" value="1"/>
</dbReference>
<keyword evidence="3" id="KW-1185">Reference proteome</keyword>
<reference evidence="2 3" key="1">
    <citation type="submission" date="2020-08" db="EMBL/GenBank/DDBJ databases">
        <title>Sequencing the genomes of 1000 actinobacteria strains.</title>
        <authorList>
            <person name="Klenk H.-P."/>
        </authorList>
    </citation>
    <scope>NUCLEOTIDE SEQUENCE [LARGE SCALE GENOMIC DNA]</scope>
    <source>
        <strain evidence="2 3">DSM 41654</strain>
    </source>
</reference>
<dbReference type="SUPFAM" id="SSF54427">
    <property type="entry name" value="NTF2-like"/>
    <property type="match status" value="1"/>
</dbReference>
<dbReference type="InterPro" id="IPR037401">
    <property type="entry name" value="SnoaL-like"/>
</dbReference>
<dbReference type="EMBL" id="JACHJV010000001">
    <property type="protein sequence ID" value="MBB4921022.1"/>
    <property type="molecule type" value="Genomic_DNA"/>
</dbReference>
<dbReference type="GO" id="GO:0016853">
    <property type="term" value="F:isomerase activity"/>
    <property type="evidence" value="ECO:0007669"/>
    <property type="project" value="UniProtKB-KW"/>
</dbReference>
<dbReference type="Gene3D" id="3.10.450.50">
    <property type="match status" value="1"/>
</dbReference>